<dbReference type="AlphaFoldDB" id="A0A5F8AC72"/>
<dbReference type="InterPro" id="IPR013320">
    <property type="entry name" value="ConA-like_dom_sf"/>
</dbReference>
<keyword evidence="3" id="KW-0732">Signal</keyword>
<dbReference type="VGNC" id="VGNC:82175">
    <property type="gene designation" value="LMAN2L"/>
</dbReference>
<comment type="subcellular location">
    <subcellularLocation>
        <location evidence="1">Membrane</location>
        <topology evidence="1">Single-pass type I membrane protein</topology>
    </subcellularLocation>
</comment>
<keyword evidence="2" id="KW-0812">Transmembrane</keyword>
<dbReference type="Proteomes" id="UP000006718">
    <property type="component" value="Chromosome 13"/>
</dbReference>
<dbReference type="InterPro" id="IPR005052">
    <property type="entry name" value="Lectin_leg"/>
</dbReference>
<evidence type="ECO:0000313" key="9">
    <source>
        <dbReference type="VGNC" id="VGNC:82175"/>
    </source>
</evidence>
<dbReference type="GO" id="GO:0016020">
    <property type="term" value="C:membrane"/>
    <property type="evidence" value="ECO:0007669"/>
    <property type="project" value="UniProtKB-SubCell"/>
</dbReference>
<name>A0A5F8AC72_MACMU</name>
<dbReference type="PANTHER" id="PTHR12223">
    <property type="entry name" value="VESICULAR MANNOSE-BINDING LECTIN"/>
    <property type="match status" value="1"/>
</dbReference>
<dbReference type="Gene3D" id="2.60.120.200">
    <property type="match status" value="1"/>
</dbReference>
<dbReference type="PROSITE" id="PS51328">
    <property type="entry name" value="L_LECTIN_LIKE"/>
    <property type="match status" value="1"/>
</dbReference>
<dbReference type="GeneTree" id="ENSGT00940000155596"/>
<dbReference type="PANTHER" id="PTHR12223:SF20">
    <property type="entry name" value="VIP36-LIKE PROTEIN"/>
    <property type="match status" value="1"/>
</dbReference>
<organism evidence="7 8">
    <name type="scientific">Macaca mulatta</name>
    <name type="common">Rhesus macaque</name>
    <dbReference type="NCBI Taxonomy" id="9544"/>
    <lineage>
        <taxon>Eukaryota</taxon>
        <taxon>Metazoa</taxon>
        <taxon>Chordata</taxon>
        <taxon>Craniata</taxon>
        <taxon>Vertebrata</taxon>
        <taxon>Euteleostomi</taxon>
        <taxon>Mammalia</taxon>
        <taxon>Eutheria</taxon>
        <taxon>Euarchontoglires</taxon>
        <taxon>Primates</taxon>
        <taxon>Haplorrhini</taxon>
        <taxon>Catarrhini</taxon>
        <taxon>Cercopithecidae</taxon>
        <taxon>Cercopithecinae</taxon>
        <taxon>Macaca</taxon>
    </lineage>
</organism>
<evidence type="ECO:0000256" key="1">
    <source>
        <dbReference type="ARBA" id="ARBA00004479"/>
    </source>
</evidence>
<evidence type="ECO:0000313" key="7">
    <source>
        <dbReference type="Ensembl" id="ENSMMUP00000075470.1"/>
    </source>
</evidence>
<protein>
    <submittedName>
        <fullName evidence="7">Lectin, mannose binding 2 like</fullName>
    </submittedName>
</protein>
<evidence type="ECO:0000256" key="4">
    <source>
        <dbReference type="ARBA" id="ARBA00022989"/>
    </source>
</evidence>
<evidence type="ECO:0000259" key="6">
    <source>
        <dbReference type="PROSITE" id="PS51328"/>
    </source>
</evidence>
<proteinExistence type="predicted"/>
<feature type="domain" description="L-type lectin-like" evidence="6">
    <location>
        <begin position="1"/>
        <end position="129"/>
    </location>
</feature>
<reference evidence="7" key="2">
    <citation type="submission" date="2019-01" db="EMBL/GenBank/DDBJ databases">
        <authorList>
            <person name="Graves T."/>
            <person name="Eichler E.E."/>
            <person name="Wilson R.K."/>
        </authorList>
    </citation>
    <scope>NUCLEOTIDE SEQUENCE [LARGE SCALE GENOMIC DNA]</scope>
    <source>
        <strain evidence="7">17573</strain>
    </source>
</reference>
<gene>
    <name evidence="7 9" type="primary">LMAN2L</name>
</gene>
<evidence type="ECO:0000256" key="3">
    <source>
        <dbReference type="ARBA" id="ARBA00022729"/>
    </source>
</evidence>
<keyword evidence="5" id="KW-0472">Membrane</keyword>
<dbReference type="Bgee" id="ENSMMUG00000011487">
    <property type="expression patterns" value="Expressed in ileum and 21 other cell types or tissues"/>
</dbReference>
<keyword evidence="4" id="KW-1133">Transmembrane helix</keyword>
<evidence type="ECO:0000256" key="5">
    <source>
        <dbReference type="ARBA" id="ARBA00023136"/>
    </source>
</evidence>
<dbReference type="SMR" id="A0A5F8AC72"/>
<dbReference type="VEuPathDB" id="HostDB:ENSMMUG00000011487"/>
<reference evidence="8" key="1">
    <citation type="journal article" date="2007" name="Science">
        <title>Evolutionary and biomedical insights from the rhesus macaque genome.</title>
        <authorList>
            <person name="Gibbs R.A."/>
            <person name="Rogers J."/>
            <person name="Katze M.G."/>
            <person name="Bumgarner R."/>
            <person name="Weinstock G.M."/>
            <person name="Mardis E.R."/>
            <person name="Remington K.A."/>
            <person name="Strausberg R.L."/>
            <person name="Venter J.C."/>
            <person name="Wilson R.K."/>
            <person name="Batzer M.A."/>
            <person name="Bustamante C.D."/>
            <person name="Eichler E.E."/>
            <person name="Hahn M.W."/>
            <person name="Hardison R.C."/>
            <person name="Makova K.D."/>
            <person name="Miller W."/>
            <person name="Milosavljevic A."/>
            <person name="Palermo R.E."/>
            <person name="Siepel A."/>
            <person name="Sikela J.M."/>
            <person name="Attaway T."/>
            <person name="Bell S."/>
            <person name="Bernard K.E."/>
            <person name="Buhay C.J."/>
            <person name="Chandrabose M.N."/>
            <person name="Dao M."/>
            <person name="Davis C."/>
            <person name="Delehaunty K.D."/>
            <person name="Ding Y."/>
            <person name="Dinh H.H."/>
            <person name="Dugan-Rocha S."/>
            <person name="Fulton L.A."/>
            <person name="Gabisi R.A."/>
            <person name="Garner T.T."/>
            <person name="Godfrey J."/>
            <person name="Hawes A.C."/>
            <person name="Hernandez J."/>
            <person name="Hines S."/>
            <person name="Holder M."/>
            <person name="Hume J."/>
            <person name="Jhangiani S.N."/>
            <person name="Joshi V."/>
            <person name="Khan Z.M."/>
            <person name="Kirkness E.F."/>
            <person name="Cree A."/>
            <person name="Fowler R.G."/>
            <person name="Lee S."/>
            <person name="Lewis L.R."/>
            <person name="Li Z."/>
            <person name="Liu Y.-S."/>
            <person name="Moore S.M."/>
            <person name="Muzny D."/>
            <person name="Nazareth L.V."/>
            <person name="Ngo D.N."/>
            <person name="Okwuonu G.O."/>
            <person name="Pai G."/>
            <person name="Parker D."/>
            <person name="Paul H.A."/>
            <person name="Pfannkoch C."/>
            <person name="Pohl C.S."/>
            <person name="Rogers Y.-H.C."/>
            <person name="Ruiz S.J."/>
            <person name="Sabo A."/>
            <person name="Santibanez J."/>
            <person name="Schneider B.W."/>
            <person name="Smith S.M."/>
            <person name="Sodergren E."/>
            <person name="Svatek A.F."/>
            <person name="Utterback T.R."/>
            <person name="Vattathil S."/>
            <person name="Warren W."/>
            <person name="White C.S."/>
            <person name="Chinwalla A.T."/>
            <person name="Feng Y."/>
            <person name="Halpern A.L."/>
            <person name="Hillier L.W."/>
            <person name="Huang X."/>
            <person name="Minx P."/>
            <person name="Nelson J.O."/>
            <person name="Pepin K.H."/>
            <person name="Qin X."/>
            <person name="Sutton G.G."/>
            <person name="Venter E."/>
            <person name="Walenz B.P."/>
            <person name="Wallis J.W."/>
            <person name="Worley K.C."/>
            <person name="Yang S.-P."/>
            <person name="Jones S.M."/>
            <person name="Marra M.A."/>
            <person name="Rocchi M."/>
            <person name="Schein J.E."/>
            <person name="Baertsch R."/>
            <person name="Clarke L."/>
            <person name="Csuros M."/>
            <person name="Glasscock J."/>
            <person name="Harris R.A."/>
            <person name="Havlak P."/>
            <person name="Jackson A.R."/>
            <person name="Jiang H."/>
            <person name="Liu Y."/>
            <person name="Messina D.N."/>
            <person name="Shen Y."/>
            <person name="Song H.X.-Z."/>
            <person name="Wylie T."/>
            <person name="Zhang L."/>
            <person name="Birney E."/>
            <person name="Han K."/>
            <person name="Konkel M.K."/>
            <person name="Lee J."/>
            <person name="Smit A.F.A."/>
            <person name="Ullmer B."/>
            <person name="Wang H."/>
            <person name="Xing J."/>
            <person name="Burhans R."/>
            <person name="Cheng Z."/>
            <person name="Karro J.E."/>
            <person name="Ma J."/>
            <person name="Raney B."/>
            <person name="She X."/>
            <person name="Cox M.J."/>
            <person name="Demuth J.P."/>
            <person name="Dumas L.J."/>
            <person name="Han S.-G."/>
            <person name="Hopkins J."/>
            <person name="Karimpour-Fard A."/>
            <person name="Kim Y.H."/>
            <person name="Pollack J.R."/>
            <person name="Vinar T."/>
            <person name="Addo-Quaye C."/>
            <person name="Degenhardt J."/>
            <person name="Denby A."/>
            <person name="Hubisz M.J."/>
            <person name="Indap A."/>
            <person name="Kosiol C."/>
            <person name="Lahn B.T."/>
            <person name="Lawson H.A."/>
            <person name="Marklein A."/>
            <person name="Nielsen R."/>
            <person name="Vallender E.J."/>
            <person name="Clark A.G."/>
            <person name="Ferguson B."/>
            <person name="Hernandez R.D."/>
            <person name="Hirani K."/>
            <person name="Kehrer-Sawatzki H."/>
            <person name="Kolb J."/>
            <person name="Patil S."/>
            <person name="Pu L.-L."/>
            <person name="Ren Y."/>
            <person name="Smith D.G."/>
            <person name="Wheeler D.A."/>
            <person name="Schenck I."/>
            <person name="Ball E.V."/>
            <person name="Chen R."/>
            <person name="Cooper D.N."/>
            <person name="Giardine B."/>
            <person name="Hsu F."/>
            <person name="Kent W.J."/>
            <person name="Lesk A."/>
            <person name="Nelson D.L."/>
            <person name="O'brien W.E."/>
            <person name="Pruefer K."/>
            <person name="Stenson P.D."/>
            <person name="Wallace J.C."/>
            <person name="Ke H."/>
            <person name="Liu X.-M."/>
            <person name="Wang P."/>
            <person name="Xiang A.P."/>
            <person name="Yang F."/>
            <person name="Barber G.P."/>
            <person name="Haussler D."/>
            <person name="Karolchik D."/>
            <person name="Kern A.D."/>
            <person name="Kuhn R.M."/>
            <person name="Smith K.E."/>
            <person name="Zwieg A.S."/>
        </authorList>
    </citation>
    <scope>NUCLEOTIDE SEQUENCE [LARGE SCALE GENOMIC DNA]</scope>
    <source>
        <strain evidence="8">17573</strain>
    </source>
</reference>
<evidence type="ECO:0000313" key="8">
    <source>
        <dbReference type="Proteomes" id="UP000006718"/>
    </source>
</evidence>
<sequence>MDKERRICMGTAWQSGTQRIGCSQRVFPYISAMVNNGSLSYDHERDGRPTELGGCTAIVRNLHYDTFLVIRYVKRHLTIMMDIDGKHEWRDCIEVPGVRLPRGYYFGTSSITGDLSDNHDVISLKLFELTVERTPEEEKLHRDVFLPSVDNMKLPESEHRGPQEMAHSWGGACSAARLRRGLAPVAHRAVSALCIPLRGRSTCISFSPSSSR</sequence>
<keyword evidence="8" id="KW-1185">Reference proteome</keyword>
<dbReference type="SUPFAM" id="SSF49899">
    <property type="entry name" value="Concanavalin A-like lectins/glucanases"/>
    <property type="match status" value="1"/>
</dbReference>
<evidence type="ECO:0000256" key="2">
    <source>
        <dbReference type="ARBA" id="ARBA00022692"/>
    </source>
</evidence>
<dbReference type="ExpressionAtlas" id="A0A5F8AC72">
    <property type="expression patterns" value="baseline and differential"/>
</dbReference>
<accession>A0A5F8AC72</accession>
<dbReference type="Ensembl" id="ENSMMUT00000108274.1">
    <property type="protein sequence ID" value="ENSMMUP00000075470.1"/>
    <property type="gene ID" value="ENSMMUG00000011487.4"/>
</dbReference>
<dbReference type="Pfam" id="PF03388">
    <property type="entry name" value="Lectin_leg-like"/>
    <property type="match status" value="1"/>
</dbReference>
<reference evidence="7" key="3">
    <citation type="submission" date="2025-08" db="UniProtKB">
        <authorList>
            <consortium name="Ensembl"/>
        </authorList>
    </citation>
    <scope>IDENTIFICATION</scope>
    <source>
        <strain evidence="7">17573</strain>
    </source>
</reference>
<dbReference type="InterPro" id="IPR051136">
    <property type="entry name" value="Intracellular_Lectin-GPT"/>
</dbReference>
<reference evidence="7" key="4">
    <citation type="submission" date="2025-09" db="UniProtKB">
        <authorList>
            <consortium name="Ensembl"/>
        </authorList>
    </citation>
    <scope>IDENTIFICATION</scope>
    <source>
        <strain evidence="7">17573</strain>
    </source>
</reference>